<evidence type="ECO:0000256" key="2">
    <source>
        <dbReference type="ARBA" id="ARBA00023002"/>
    </source>
</evidence>
<dbReference type="Pfam" id="PF08240">
    <property type="entry name" value="ADH_N"/>
    <property type="match status" value="1"/>
</dbReference>
<reference evidence="4 5" key="1">
    <citation type="submission" date="2018-08" db="EMBL/GenBank/DDBJ databases">
        <title>Genomic Encyclopedia of Archaeal and Bacterial Type Strains, Phase II (KMG-II): from individual species to whole genera.</title>
        <authorList>
            <person name="Goeker M."/>
        </authorList>
    </citation>
    <scope>NUCLEOTIDE SEQUENCE [LARGE SCALE GENOMIC DNA]</scope>
    <source>
        <strain evidence="4 5">DSM 45791</strain>
    </source>
</reference>
<dbReference type="GO" id="GO:0070402">
    <property type="term" value="F:NADPH binding"/>
    <property type="evidence" value="ECO:0007669"/>
    <property type="project" value="TreeGrafter"/>
</dbReference>
<keyword evidence="2" id="KW-0560">Oxidoreductase</keyword>
<name>A0A3E0HQX0_9PSEU</name>
<dbReference type="SMART" id="SM00829">
    <property type="entry name" value="PKS_ER"/>
    <property type="match status" value="1"/>
</dbReference>
<dbReference type="Pfam" id="PF00107">
    <property type="entry name" value="ADH_zinc_N"/>
    <property type="match status" value="1"/>
</dbReference>
<evidence type="ECO:0000313" key="5">
    <source>
        <dbReference type="Proteomes" id="UP000256269"/>
    </source>
</evidence>
<dbReference type="SUPFAM" id="SSF50129">
    <property type="entry name" value="GroES-like"/>
    <property type="match status" value="1"/>
</dbReference>
<dbReference type="Gene3D" id="3.40.50.720">
    <property type="entry name" value="NAD(P)-binding Rossmann-like Domain"/>
    <property type="match status" value="1"/>
</dbReference>
<dbReference type="GO" id="GO:0016651">
    <property type="term" value="F:oxidoreductase activity, acting on NAD(P)H"/>
    <property type="evidence" value="ECO:0007669"/>
    <property type="project" value="TreeGrafter"/>
</dbReference>
<dbReference type="AlphaFoldDB" id="A0A3E0HQX0"/>
<organism evidence="4 5">
    <name type="scientific">Kutzneria buriramensis</name>
    <dbReference type="NCBI Taxonomy" id="1045776"/>
    <lineage>
        <taxon>Bacteria</taxon>
        <taxon>Bacillati</taxon>
        <taxon>Actinomycetota</taxon>
        <taxon>Actinomycetes</taxon>
        <taxon>Pseudonocardiales</taxon>
        <taxon>Pseudonocardiaceae</taxon>
        <taxon>Kutzneria</taxon>
    </lineage>
</organism>
<proteinExistence type="predicted"/>
<protein>
    <submittedName>
        <fullName evidence="4">NADPH2:quinone reductase</fullName>
    </submittedName>
</protein>
<keyword evidence="1" id="KW-0521">NADP</keyword>
<dbReference type="Gene3D" id="3.90.180.10">
    <property type="entry name" value="Medium-chain alcohol dehydrogenases, catalytic domain"/>
    <property type="match status" value="1"/>
</dbReference>
<keyword evidence="5" id="KW-1185">Reference proteome</keyword>
<dbReference type="PANTHER" id="PTHR48106">
    <property type="entry name" value="QUINONE OXIDOREDUCTASE PIG3-RELATED"/>
    <property type="match status" value="1"/>
</dbReference>
<accession>A0A3E0HQX0</accession>
<dbReference type="InterPro" id="IPR036291">
    <property type="entry name" value="NAD(P)-bd_dom_sf"/>
</dbReference>
<comment type="caution">
    <text evidence="4">The sequence shown here is derived from an EMBL/GenBank/DDBJ whole genome shotgun (WGS) entry which is preliminary data.</text>
</comment>
<evidence type="ECO:0000313" key="4">
    <source>
        <dbReference type="EMBL" id="REH48385.1"/>
    </source>
</evidence>
<evidence type="ECO:0000256" key="1">
    <source>
        <dbReference type="ARBA" id="ARBA00022857"/>
    </source>
</evidence>
<dbReference type="Proteomes" id="UP000256269">
    <property type="component" value="Unassembled WGS sequence"/>
</dbReference>
<dbReference type="InterPro" id="IPR020843">
    <property type="entry name" value="ER"/>
</dbReference>
<evidence type="ECO:0000259" key="3">
    <source>
        <dbReference type="SMART" id="SM00829"/>
    </source>
</evidence>
<dbReference type="OrthoDB" id="9805883at2"/>
<dbReference type="InterPro" id="IPR013154">
    <property type="entry name" value="ADH-like_N"/>
</dbReference>
<sequence>MRAVQVTEFGGPEVLKVVELPKPVPGDGQLLVKVDRAGINYADTHQAENSYLAAQKLPFIPGGEIVGRTEDGRRVVALSAGGGYAEFALAHERLAFDVPDGVSDAAALALIVQGATAWHLLRTSSHMQVGESVVVISAAGGVGTLAVQLAKLWGAGRVIGTASSDGKRGLAVDLGADVAIDADPTDTLAERLIEANGGKRVDIVLEMTGGGVFDASLSALDSFGRLVAYGAASRETGSPVAVNKLMAHSKSVIGFWLQDCFRRPEMMRDAMNELFGLVATNKLKPLLGGDYALTDVQQAHLDIRSRKTAGKLVLDPAK</sequence>
<dbReference type="InterPro" id="IPR013149">
    <property type="entry name" value="ADH-like_C"/>
</dbReference>
<feature type="domain" description="Enoyl reductase (ER)" evidence="3">
    <location>
        <begin position="10"/>
        <end position="314"/>
    </location>
</feature>
<dbReference type="InterPro" id="IPR011032">
    <property type="entry name" value="GroES-like_sf"/>
</dbReference>
<dbReference type="RefSeq" id="WP_116175489.1">
    <property type="nucleotide sequence ID" value="NZ_CP144375.1"/>
</dbReference>
<dbReference type="SUPFAM" id="SSF51735">
    <property type="entry name" value="NAD(P)-binding Rossmann-fold domains"/>
    <property type="match status" value="1"/>
</dbReference>
<dbReference type="EMBL" id="QUNO01000005">
    <property type="protein sequence ID" value="REH48385.1"/>
    <property type="molecule type" value="Genomic_DNA"/>
</dbReference>
<gene>
    <name evidence="4" type="ORF">BCF44_105243</name>
</gene>